<dbReference type="InterPro" id="IPR015943">
    <property type="entry name" value="WD40/YVTN_repeat-like_dom_sf"/>
</dbReference>
<dbReference type="OrthoDB" id="7668193at2759"/>
<organism evidence="6 7">
    <name type="scientific">Pisolithus microcarpus 441</name>
    <dbReference type="NCBI Taxonomy" id="765257"/>
    <lineage>
        <taxon>Eukaryota</taxon>
        <taxon>Fungi</taxon>
        <taxon>Dikarya</taxon>
        <taxon>Basidiomycota</taxon>
        <taxon>Agaricomycotina</taxon>
        <taxon>Agaricomycetes</taxon>
        <taxon>Agaricomycetidae</taxon>
        <taxon>Boletales</taxon>
        <taxon>Sclerodermatineae</taxon>
        <taxon>Pisolithaceae</taxon>
        <taxon>Pisolithus</taxon>
    </lineage>
</organism>
<dbReference type="AlphaFoldDB" id="A0A0C9Y328"/>
<dbReference type="HOGENOM" id="CLU_041940_0_2_1"/>
<comment type="similarity">
    <text evidence="3">Belongs to the WD repeat ASA1 family.</text>
</comment>
<reference evidence="7" key="2">
    <citation type="submission" date="2015-01" db="EMBL/GenBank/DDBJ databases">
        <title>Evolutionary Origins and Diversification of the Mycorrhizal Mutualists.</title>
        <authorList>
            <consortium name="DOE Joint Genome Institute"/>
            <consortium name="Mycorrhizal Genomics Consortium"/>
            <person name="Kohler A."/>
            <person name="Kuo A."/>
            <person name="Nagy L.G."/>
            <person name="Floudas D."/>
            <person name="Copeland A."/>
            <person name="Barry K.W."/>
            <person name="Cichocki N."/>
            <person name="Veneault-Fourrey C."/>
            <person name="LaButti K."/>
            <person name="Lindquist E.A."/>
            <person name="Lipzen A."/>
            <person name="Lundell T."/>
            <person name="Morin E."/>
            <person name="Murat C."/>
            <person name="Riley R."/>
            <person name="Ohm R."/>
            <person name="Sun H."/>
            <person name="Tunlid A."/>
            <person name="Henrissat B."/>
            <person name="Grigoriev I.V."/>
            <person name="Hibbett D.S."/>
            <person name="Martin F."/>
        </authorList>
    </citation>
    <scope>NUCLEOTIDE SEQUENCE [LARGE SCALE GENOMIC DNA]</scope>
    <source>
        <strain evidence="7">441</strain>
    </source>
</reference>
<dbReference type="PANTHER" id="PTHR19854:SF1">
    <property type="entry name" value="GUANINE NUCLEOTIDE-BINDING PROTEIN SUBUNIT BETA-LIKE PROTEIN 1"/>
    <property type="match status" value="1"/>
</dbReference>
<dbReference type="STRING" id="765257.A0A0C9Y328"/>
<sequence length="395" mass="43307">MSFSIEAPSTPLHVLRTHKDPVNTLFCSRDNERIYSGDAKGRIVIWSTRSLRPIADWLAHTDAILGAEELGENQIITHGRDNKIHVWERPEQSVAIRPVGAATLTESSAPTLCYSMDVNALNYCRFSLLPISSSDETSALLAVPNLVESSQADVWTLPSRQRLHAAIGNSQHASSKFSDGRAGNKTGIIMAMHLFHLPSTAEASGTLGLLCAYEDGGVILYRRIAPEGTQTIEGRGWEMMWRSKLHKESVMAMAVAKDDSFALTVSADNLVGKYDLTHGRSETASPGIVFRTKHPGNGAIAIRDDGRVCAVGGWDGKTRLYSTKTFKSLGTLLHHKQACQALTFASSDVGSCEVIDDDEEDMTPQEKLQRSRWLVTAGKDARVSIWALMSFEKRP</sequence>
<proteinExistence type="inferred from homology"/>
<dbReference type="Proteomes" id="UP000054018">
    <property type="component" value="Unassembled WGS sequence"/>
</dbReference>
<dbReference type="SMART" id="SM00320">
    <property type="entry name" value="WD40"/>
    <property type="match status" value="5"/>
</dbReference>
<dbReference type="EMBL" id="KN833790">
    <property type="protein sequence ID" value="KIK19115.1"/>
    <property type="molecule type" value="Genomic_DNA"/>
</dbReference>
<keyword evidence="2" id="KW-0677">Repeat</keyword>
<reference evidence="6 7" key="1">
    <citation type="submission" date="2014-04" db="EMBL/GenBank/DDBJ databases">
        <authorList>
            <consortium name="DOE Joint Genome Institute"/>
            <person name="Kuo A."/>
            <person name="Kohler A."/>
            <person name="Costa M.D."/>
            <person name="Nagy L.G."/>
            <person name="Floudas D."/>
            <person name="Copeland A."/>
            <person name="Barry K.W."/>
            <person name="Cichocki N."/>
            <person name="Veneault-Fourrey C."/>
            <person name="LaButti K."/>
            <person name="Lindquist E.A."/>
            <person name="Lipzen A."/>
            <person name="Lundell T."/>
            <person name="Morin E."/>
            <person name="Murat C."/>
            <person name="Sun H."/>
            <person name="Tunlid A."/>
            <person name="Henrissat B."/>
            <person name="Grigoriev I.V."/>
            <person name="Hibbett D.S."/>
            <person name="Martin F."/>
            <person name="Nordberg H.P."/>
            <person name="Cantor M.N."/>
            <person name="Hua S.X."/>
        </authorList>
    </citation>
    <scope>NUCLEOTIDE SEQUENCE [LARGE SCALE GENOMIC DNA]</scope>
    <source>
        <strain evidence="6 7">441</strain>
    </source>
</reference>
<dbReference type="Gene3D" id="2.130.10.10">
    <property type="entry name" value="YVTN repeat-like/Quinoprotein amine dehydrogenase"/>
    <property type="match status" value="2"/>
</dbReference>
<evidence type="ECO:0000256" key="5">
    <source>
        <dbReference type="PROSITE-ProRule" id="PRU00221"/>
    </source>
</evidence>
<dbReference type="Pfam" id="PF00400">
    <property type="entry name" value="WD40"/>
    <property type="match status" value="1"/>
</dbReference>
<dbReference type="InterPro" id="IPR036322">
    <property type="entry name" value="WD40_repeat_dom_sf"/>
</dbReference>
<feature type="repeat" description="WD" evidence="5">
    <location>
        <begin position="15"/>
        <end position="56"/>
    </location>
</feature>
<evidence type="ECO:0000256" key="4">
    <source>
        <dbReference type="ARBA" id="ARBA00040563"/>
    </source>
</evidence>
<accession>A0A0C9Y328</accession>
<keyword evidence="1 5" id="KW-0853">WD repeat</keyword>
<gene>
    <name evidence="6" type="ORF">PISMIDRAFT_30367</name>
</gene>
<evidence type="ECO:0000256" key="3">
    <source>
        <dbReference type="ARBA" id="ARBA00037931"/>
    </source>
</evidence>
<name>A0A0C9Y328_9AGAM</name>
<protein>
    <recommendedName>
        <fullName evidence="4">ASTRA-associated protein 1</fullName>
    </recommendedName>
</protein>
<evidence type="ECO:0000313" key="7">
    <source>
        <dbReference type="Proteomes" id="UP000054018"/>
    </source>
</evidence>
<dbReference type="PROSITE" id="PS50082">
    <property type="entry name" value="WD_REPEATS_2"/>
    <property type="match status" value="1"/>
</dbReference>
<evidence type="ECO:0000313" key="6">
    <source>
        <dbReference type="EMBL" id="KIK19115.1"/>
    </source>
</evidence>
<evidence type="ECO:0000256" key="2">
    <source>
        <dbReference type="ARBA" id="ARBA00022737"/>
    </source>
</evidence>
<dbReference type="InterPro" id="IPR001680">
    <property type="entry name" value="WD40_rpt"/>
</dbReference>
<keyword evidence="7" id="KW-1185">Reference proteome</keyword>
<dbReference type="SUPFAM" id="SSF50978">
    <property type="entry name" value="WD40 repeat-like"/>
    <property type="match status" value="1"/>
</dbReference>
<evidence type="ECO:0000256" key="1">
    <source>
        <dbReference type="ARBA" id="ARBA00022574"/>
    </source>
</evidence>
<dbReference type="PANTHER" id="PTHR19854">
    <property type="entry name" value="TRANSDUCIN BETA-LIKE 3"/>
    <property type="match status" value="1"/>
</dbReference>